<dbReference type="AlphaFoldDB" id="A0A9W9GJY1"/>
<keyword evidence="2" id="KW-1185">Reference proteome</keyword>
<gene>
    <name evidence="1" type="ORF">N7515_009621</name>
</gene>
<comment type="caution">
    <text evidence="1">The sequence shown here is derived from an EMBL/GenBank/DDBJ whole genome shotgun (WGS) entry which is preliminary data.</text>
</comment>
<accession>A0A9W9GJY1</accession>
<evidence type="ECO:0000313" key="1">
    <source>
        <dbReference type="EMBL" id="KAJ5121660.1"/>
    </source>
</evidence>
<dbReference type="OrthoDB" id="2103397at2759"/>
<dbReference type="EMBL" id="JAPQKL010000007">
    <property type="protein sequence ID" value="KAJ5121660.1"/>
    <property type="molecule type" value="Genomic_DNA"/>
</dbReference>
<reference evidence="1" key="2">
    <citation type="journal article" date="2023" name="IMA Fungus">
        <title>Comparative genomic study of the Penicillium genus elucidates a diverse pangenome and 15 lateral gene transfer events.</title>
        <authorList>
            <person name="Petersen C."/>
            <person name="Sorensen T."/>
            <person name="Nielsen M.R."/>
            <person name="Sondergaard T.E."/>
            <person name="Sorensen J.L."/>
            <person name="Fitzpatrick D.A."/>
            <person name="Frisvad J.C."/>
            <person name="Nielsen K.L."/>
        </authorList>
    </citation>
    <scope>NUCLEOTIDE SEQUENCE</scope>
    <source>
        <strain evidence="1">IBT 22155</strain>
    </source>
</reference>
<dbReference type="Proteomes" id="UP001149079">
    <property type="component" value="Unassembled WGS sequence"/>
</dbReference>
<organism evidence="1 2">
    <name type="scientific">Penicillium bovifimosum</name>
    <dbReference type="NCBI Taxonomy" id="126998"/>
    <lineage>
        <taxon>Eukaryota</taxon>
        <taxon>Fungi</taxon>
        <taxon>Dikarya</taxon>
        <taxon>Ascomycota</taxon>
        <taxon>Pezizomycotina</taxon>
        <taxon>Eurotiomycetes</taxon>
        <taxon>Eurotiomycetidae</taxon>
        <taxon>Eurotiales</taxon>
        <taxon>Aspergillaceae</taxon>
        <taxon>Penicillium</taxon>
    </lineage>
</organism>
<protein>
    <submittedName>
        <fullName evidence="1">Uncharacterized protein</fullName>
    </submittedName>
</protein>
<sequence length="327" mass="37657">MVKLLKLTENNHAMVETTEEFQQVVRDFNLSPPTWWDKIRFHWGEKSWSCPEHLIYLWDDLRIITGRKGHKHPLFPLRTESLLLTLLAHKIIEQGLDTDGSITPPHWSFQCQFDRAGLNDGQSPALIDYVLWYGHHCELETNMIVMKSSNPASESWKLLENMALLHNTRKLARKDASIHGVMTDGSTWIFMHINNGSRYMIVKTLSWDKEQHRIIGRIEYIVSKAFHCHRETLAHSATRKNPVCRECGHHAAKKPVVETLAEKKLIPTSRPHHNSRRGCPVEKKPVAMASDGPKHSTPIHANSNAFFHSQMFFMPLANCFHASNKTK</sequence>
<dbReference type="GeneID" id="81409535"/>
<dbReference type="RefSeq" id="XP_056518164.1">
    <property type="nucleotide sequence ID" value="XM_056670365.1"/>
</dbReference>
<reference evidence="1" key="1">
    <citation type="submission" date="2022-11" db="EMBL/GenBank/DDBJ databases">
        <authorList>
            <person name="Petersen C."/>
        </authorList>
    </citation>
    <scope>NUCLEOTIDE SEQUENCE</scope>
    <source>
        <strain evidence="1">IBT 22155</strain>
    </source>
</reference>
<name>A0A9W9GJY1_9EURO</name>
<proteinExistence type="predicted"/>
<evidence type="ECO:0000313" key="2">
    <source>
        <dbReference type="Proteomes" id="UP001149079"/>
    </source>
</evidence>